<organism evidence="1 2">
    <name type="scientific">Gigaspora margarita</name>
    <dbReference type="NCBI Taxonomy" id="4874"/>
    <lineage>
        <taxon>Eukaryota</taxon>
        <taxon>Fungi</taxon>
        <taxon>Fungi incertae sedis</taxon>
        <taxon>Mucoromycota</taxon>
        <taxon>Glomeromycotina</taxon>
        <taxon>Glomeromycetes</taxon>
        <taxon>Diversisporales</taxon>
        <taxon>Gigasporaceae</taxon>
        <taxon>Gigaspora</taxon>
    </lineage>
</organism>
<feature type="non-terminal residue" evidence="1">
    <location>
        <position position="58"/>
    </location>
</feature>
<sequence length="58" mass="6661">NQNIMGAVFITPEGEVLVWKELDISSKRKRWKEVIEKIEVMFTQISQIGVKLIAVVCD</sequence>
<keyword evidence="2" id="KW-1185">Reference proteome</keyword>
<comment type="caution">
    <text evidence="1">The sequence shown here is derived from an EMBL/GenBank/DDBJ whole genome shotgun (WGS) entry which is preliminary data.</text>
</comment>
<evidence type="ECO:0000313" key="2">
    <source>
        <dbReference type="Proteomes" id="UP000789901"/>
    </source>
</evidence>
<dbReference type="Proteomes" id="UP000789901">
    <property type="component" value="Unassembled WGS sequence"/>
</dbReference>
<accession>A0ABN7XP74</accession>
<reference evidence="1 2" key="1">
    <citation type="submission" date="2021-06" db="EMBL/GenBank/DDBJ databases">
        <authorList>
            <person name="Kallberg Y."/>
            <person name="Tangrot J."/>
            <person name="Rosling A."/>
        </authorList>
    </citation>
    <scope>NUCLEOTIDE SEQUENCE [LARGE SCALE GENOMIC DNA]</scope>
    <source>
        <strain evidence="1 2">120-4 pot B 10/14</strain>
    </source>
</reference>
<protein>
    <submittedName>
        <fullName evidence="1">34556_t:CDS:1</fullName>
    </submittedName>
</protein>
<gene>
    <name evidence="1" type="ORF">GMARGA_LOCUS44957</name>
</gene>
<evidence type="ECO:0000313" key="1">
    <source>
        <dbReference type="EMBL" id="CAG8856136.1"/>
    </source>
</evidence>
<proteinExistence type="predicted"/>
<dbReference type="EMBL" id="CAJVQB010156549">
    <property type="protein sequence ID" value="CAG8856136.1"/>
    <property type="molecule type" value="Genomic_DNA"/>
</dbReference>
<name>A0ABN7XP74_GIGMA</name>
<feature type="non-terminal residue" evidence="1">
    <location>
        <position position="1"/>
    </location>
</feature>